<keyword evidence="4 6" id="KW-1133">Transmembrane helix</keyword>
<dbReference type="RefSeq" id="WP_010050369.1">
    <property type="nucleotide sequence ID" value="NZ_CP025958.1"/>
</dbReference>
<dbReference type="PANTHER" id="PTHR33529:SF2">
    <property type="entry name" value="LIPOPOLYSACCHARIDE EXPORT SYSTEM PERMEASE PROTEIN LPTG"/>
    <property type="match status" value="1"/>
</dbReference>
<evidence type="ECO:0000256" key="2">
    <source>
        <dbReference type="ARBA" id="ARBA00022475"/>
    </source>
</evidence>
<proteinExistence type="predicted"/>
<evidence type="ECO:0000256" key="4">
    <source>
        <dbReference type="ARBA" id="ARBA00022989"/>
    </source>
</evidence>
<dbReference type="GO" id="GO:0015920">
    <property type="term" value="P:lipopolysaccharide transport"/>
    <property type="evidence" value="ECO:0007669"/>
    <property type="project" value="TreeGrafter"/>
</dbReference>
<gene>
    <name evidence="7" type="ORF">C1280_03225</name>
</gene>
<feature type="transmembrane region" description="Helical" evidence="6">
    <location>
        <begin position="310"/>
        <end position="331"/>
    </location>
</feature>
<dbReference type="GO" id="GO:0043190">
    <property type="term" value="C:ATP-binding cassette (ABC) transporter complex"/>
    <property type="evidence" value="ECO:0007669"/>
    <property type="project" value="TreeGrafter"/>
</dbReference>
<name>A0A2Z3GVL0_9BACT</name>
<evidence type="ECO:0000256" key="1">
    <source>
        <dbReference type="ARBA" id="ARBA00004651"/>
    </source>
</evidence>
<dbReference type="AlphaFoldDB" id="A0A2Z3GVL0"/>
<comment type="subcellular location">
    <subcellularLocation>
        <location evidence="1">Cell membrane</location>
        <topology evidence="1">Multi-pass membrane protein</topology>
    </subcellularLocation>
</comment>
<keyword evidence="8" id="KW-1185">Reference proteome</keyword>
<dbReference type="InterPro" id="IPR005495">
    <property type="entry name" value="LptG/LptF_permease"/>
</dbReference>
<feature type="transmembrane region" description="Helical" evidence="6">
    <location>
        <begin position="12"/>
        <end position="33"/>
    </location>
</feature>
<protein>
    <recommendedName>
        <fullName evidence="9">LptF/LptG family permease</fullName>
    </recommendedName>
</protein>
<keyword evidence="3 6" id="KW-0812">Transmembrane</keyword>
<keyword evidence="5 6" id="KW-0472">Membrane</keyword>
<dbReference type="EMBL" id="CP025958">
    <property type="protein sequence ID" value="AWM36112.1"/>
    <property type="molecule type" value="Genomic_DNA"/>
</dbReference>
<organism evidence="7 8">
    <name type="scientific">Gemmata obscuriglobus</name>
    <dbReference type="NCBI Taxonomy" id="114"/>
    <lineage>
        <taxon>Bacteria</taxon>
        <taxon>Pseudomonadati</taxon>
        <taxon>Planctomycetota</taxon>
        <taxon>Planctomycetia</taxon>
        <taxon>Gemmatales</taxon>
        <taxon>Gemmataceae</taxon>
        <taxon>Gemmata</taxon>
    </lineage>
</organism>
<evidence type="ECO:0000256" key="3">
    <source>
        <dbReference type="ARBA" id="ARBA00022692"/>
    </source>
</evidence>
<dbReference type="Pfam" id="PF03739">
    <property type="entry name" value="LptF_LptG"/>
    <property type="match status" value="1"/>
</dbReference>
<evidence type="ECO:0000256" key="5">
    <source>
        <dbReference type="ARBA" id="ARBA00023136"/>
    </source>
</evidence>
<keyword evidence="2" id="KW-1003">Cell membrane</keyword>
<dbReference type="PANTHER" id="PTHR33529">
    <property type="entry name" value="SLR0882 PROTEIN-RELATED"/>
    <property type="match status" value="1"/>
</dbReference>
<evidence type="ECO:0000256" key="6">
    <source>
        <dbReference type="SAM" id="Phobius"/>
    </source>
</evidence>
<feature type="transmembrane region" description="Helical" evidence="6">
    <location>
        <begin position="67"/>
        <end position="84"/>
    </location>
</feature>
<evidence type="ECO:0008006" key="9">
    <source>
        <dbReference type="Google" id="ProtNLM"/>
    </source>
</evidence>
<dbReference type="KEGG" id="gog:C1280_03225"/>
<sequence length="366" mass="40197">MTAIDRMFLWTFFRSYIIVLISLVGLFIVIDLFTHLDAFVNKPGGFVASARHITYYYGNRVPEYFDLFGNFVTLIAGAFTVAWMQRNNELLPLLSAGVPTRRAIRPVFLGAAVTLALGPLNQEFLIPEVADALTSQRDDPDQAKAQSLMGAYDSSGIHFEGLAGFRKDKLVKKMCVTFPEHSRSGMVHLTAQEAVFRPKQGDDPLTGGWLLTDATPDTFTGEIPLNLTVLGTGRFFVKVQDADYDAVCRGGAWYIYAATSDLQTMLVDPEPRRRGKLAVLFHTRVTRPLVGMVMVVFGLAVILGNPNRHVIISSGLCLIVSAATFLFVIACKYLGDQDVLPPPLAAWLPVILFGPPALVAFDAVHT</sequence>
<feature type="transmembrane region" description="Helical" evidence="6">
    <location>
        <begin position="285"/>
        <end position="304"/>
    </location>
</feature>
<reference evidence="7 8" key="1">
    <citation type="submission" date="2018-01" db="EMBL/GenBank/DDBJ databases">
        <title>G. obscuriglobus.</title>
        <authorList>
            <person name="Franke J."/>
            <person name="Blomberg W."/>
            <person name="Selmecki A."/>
        </authorList>
    </citation>
    <scope>NUCLEOTIDE SEQUENCE [LARGE SCALE GENOMIC DNA]</scope>
    <source>
        <strain evidence="7 8">DSM 5831</strain>
    </source>
</reference>
<evidence type="ECO:0000313" key="7">
    <source>
        <dbReference type="EMBL" id="AWM36112.1"/>
    </source>
</evidence>
<evidence type="ECO:0000313" key="8">
    <source>
        <dbReference type="Proteomes" id="UP000245802"/>
    </source>
</evidence>
<feature type="transmembrane region" description="Helical" evidence="6">
    <location>
        <begin position="343"/>
        <end position="361"/>
    </location>
</feature>
<dbReference type="Proteomes" id="UP000245802">
    <property type="component" value="Chromosome"/>
</dbReference>
<dbReference type="OrthoDB" id="262519at2"/>
<accession>A0A2Z3GVL0</accession>